<comment type="similarity">
    <text evidence="2">Belongs to the heat shock protein 70 family.</text>
</comment>
<dbReference type="InterPro" id="IPR004753">
    <property type="entry name" value="MreB"/>
</dbReference>
<accession>A0A2M8KR59</accession>
<evidence type="ECO:0000256" key="4">
    <source>
        <dbReference type="ARBA" id="ARBA00022741"/>
    </source>
</evidence>
<dbReference type="PROSITE" id="PS00329">
    <property type="entry name" value="HSP70_2"/>
    <property type="match status" value="1"/>
</dbReference>
<dbReference type="GO" id="GO:0005737">
    <property type="term" value="C:cytoplasm"/>
    <property type="evidence" value="ECO:0007669"/>
    <property type="project" value="UniProtKB-SubCell"/>
</dbReference>
<proteinExistence type="inferred from homology"/>
<evidence type="ECO:0000256" key="5">
    <source>
        <dbReference type="ARBA" id="ARBA00022840"/>
    </source>
</evidence>
<dbReference type="SUPFAM" id="SSF53067">
    <property type="entry name" value="Actin-like ATPase domain"/>
    <property type="match status" value="2"/>
</dbReference>
<feature type="non-terminal residue" evidence="8">
    <location>
        <position position="1"/>
    </location>
</feature>
<dbReference type="EMBL" id="PFED01000213">
    <property type="protein sequence ID" value="PJE62389.1"/>
    <property type="molecule type" value="Genomic_DNA"/>
</dbReference>
<comment type="subcellular location">
    <subcellularLocation>
        <location evidence="1">Cytoplasm</location>
    </subcellularLocation>
</comment>
<dbReference type="Gene3D" id="3.30.420.40">
    <property type="match status" value="3"/>
</dbReference>
<reference evidence="9" key="1">
    <citation type="submission" date="2017-09" db="EMBL/GenBank/DDBJ databases">
        <title>Depth-based differentiation of microbial function through sediment-hosted aquifers and enrichment of novel symbionts in the deep terrestrial subsurface.</title>
        <authorList>
            <person name="Probst A.J."/>
            <person name="Ladd B."/>
            <person name="Jarett J.K."/>
            <person name="Geller-Mcgrath D.E."/>
            <person name="Sieber C.M.K."/>
            <person name="Emerson J.B."/>
            <person name="Anantharaman K."/>
            <person name="Thomas B.C."/>
            <person name="Malmstrom R."/>
            <person name="Stieglmeier M."/>
            <person name="Klingl A."/>
            <person name="Woyke T."/>
            <person name="Ryan C.M."/>
            <person name="Banfield J.F."/>
        </authorList>
    </citation>
    <scope>NUCLEOTIDE SEQUENCE [LARGE SCALE GENOMIC DNA]</scope>
</reference>
<dbReference type="GO" id="GO:0005524">
    <property type="term" value="F:ATP binding"/>
    <property type="evidence" value="ECO:0007669"/>
    <property type="project" value="UniProtKB-KW"/>
</dbReference>
<dbReference type="InterPro" id="IPR018181">
    <property type="entry name" value="Heat_shock_70_CS"/>
</dbReference>
<comment type="caution">
    <text evidence="8">The sequence shown here is derived from an EMBL/GenBank/DDBJ whole genome shotgun (WGS) entry which is preliminary data.</text>
</comment>
<dbReference type="PRINTS" id="PR01652">
    <property type="entry name" value="SHAPEPROTEIN"/>
</dbReference>
<dbReference type="InterPro" id="IPR056546">
    <property type="entry name" value="MreB_MamK-like"/>
</dbReference>
<evidence type="ECO:0000256" key="1">
    <source>
        <dbReference type="ARBA" id="ARBA00004496"/>
    </source>
</evidence>
<dbReference type="GO" id="GO:0000902">
    <property type="term" value="P:cell morphogenesis"/>
    <property type="evidence" value="ECO:0007669"/>
    <property type="project" value="InterPro"/>
</dbReference>
<keyword evidence="6" id="KW-0133">Cell shape</keyword>
<keyword evidence="3" id="KW-0963">Cytoplasm</keyword>
<comment type="similarity">
    <text evidence="7">Belongs to the FtsA/MreB family.</text>
</comment>
<evidence type="ECO:0000313" key="9">
    <source>
        <dbReference type="Proteomes" id="UP000229554"/>
    </source>
</evidence>
<gene>
    <name evidence="8" type="ORF">COU88_05280</name>
</gene>
<dbReference type="Proteomes" id="UP000229554">
    <property type="component" value="Unassembled WGS sequence"/>
</dbReference>
<dbReference type="InterPro" id="IPR043129">
    <property type="entry name" value="ATPase_NBD"/>
</dbReference>
<protein>
    <submittedName>
        <fullName evidence="8">Rod shape-determining protein</fullName>
    </submittedName>
</protein>
<sequence>KSSTYIAFGNEAYDMVGKTPPDLSVITPIDRGRVSDFDGLVYFLRHVLDRTFAPYPQFSANAFNMIISVPIGLTEVEEMALVEVGKKVGGRKVLIVETPLAAGFGLRLPIMENVGNCIIDIGGGTTEISVISLGGIVVSRVLKIGGIDFNEAIINYLRMRYGILIGNRSAEEIKLSLGSVLENQDFSLDISGRSIETGMPKTVKVKNHLLYEPLYPYFGQIQDAIREIIEETPPELITDISKKGIILSGMSAKFIDLAKYLSRDLGMNVSLSNDPADSVVKGLGWLIEHPTIMEKVVIKFG</sequence>
<keyword evidence="5" id="KW-0067">ATP-binding</keyword>
<dbReference type="PANTHER" id="PTHR42749">
    <property type="entry name" value="CELL SHAPE-DETERMINING PROTEIN MREB"/>
    <property type="match status" value="1"/>
</dbReference>
<keyword evidence="4" id="KW-0547">Nucleotide-binding</keyword>
<dbReference type="AlphaFoldDB" id="A0A2M8KR59"/>
<evidence type="ECO:0000256" key="7">
    <source>
        <dbReference type="ARBA" id="ARBA00023458"/>
    </source>
</evidence>
<organism evidence="8 9">
    <name type="scientific">Candidatus Roizmanbacteria bacterium CG10_big_fil_rev_8_21_14_0_10_39_6</name>
    <dbReference type="NCBI Taxonomy" id="1974853"/>
    <lineage>
        <taxon>Bacteria</taxon>
        <taxon>Candidatus Roizmaniibacteriota</taxon>
    </lineage>
</organism>
<evidence type="ECO:0000313" key="8">
    <source>
        <dbReference type="EMBL" id="PJE62389.1"/>
    </source>
</evidence>
<evidence type="ECO:0000256" key="2">
    <source>
        <dbReference type="ARBA" id="ARBA00007381"/>
    </source>
</evidence>
<evidence type="ECO:0000256" key="6">
    <source>
        <dbReference type="ARBA" id="ARBA00022960"/>
    </source>
</evidence>
<dbReference type="Pfam" id="PF06723">
    <property type="entry name" value="MreB_Mbl"/>
    <property type="match status" value="1"/>
</dbReference>
<dbReference type="PANTHER" id="PTHR42749:SF1">
    <property type="entry name" value="CELL SHAPE-DETERMINING PROTEIN MREB"/>
    <property type="match status" value="1"/>
</dbReference>
<dbReference type="GO" id="GO:0008360">
    <property type="term" value="P:regulation of cell shape"/>
    <property type="evidence" value="ECO:0007669"/>
    <property type="project" value="UniProtKB-KW"/>
</dbReference>
<name>A0A2M8KR59_9BACT</name>
<evidence type="ECO:0000256" key="3">
    <source>
        <dbReference type="ARBA" id="ARBA00022490"/>
    </source>
</evidence>